<comment type="caution">
    <text evidence="3">The sequence shown here is derived from an EMBL/GenBank/DDBJ whole genome shotgun (WGS) entry which is preliminary data.</text>
</comment>
<proteinExistence type="predicted"/>
<dbReference type="InterPro" id="IPR024053">
    <property type="entry name" value="VHL_beta_dom"/>
</dbReference>
<evidence type="ECO:0000313" key="4">
    <source>
        <dbReference type="Proteomes" id="UP001139031"/>
    </source>
</evidence>
<dbReference type="SUPFAM" id="SSF49468">
    <property type="entry name" value="VHL"/>
    <property type="match status" value="1"/>
</dbReference>
<dbReference type="Gene3D" id="2.60.40.780">
    <property type="entry name" value="von Hippel-Lindau disease tumour suppressor, beta domain"/>
    <property type="match status" value="1"/>
</dbReference>
<keyword evidence="1" id="KW-0732">Signal</keyword>
<feature type="domain" description="von Hippel-Lindau disease tumour suppressor beta" evidence="2">
    <location>
        <begin position="44"/>
        <end position="89"/>
    </location>
</feature>
<protein>
    <recommendedName>
        <fullName evidence="2">von Hippel-Lindau disease tumour suppressor beta domain-containing protein</fullName>
    </recommendedName>
</protein>
<evidence type="ECO:0000313" key="3">
    <source>
        <dbReference type="EMBL" id="MBZ5712990.1"/>
    </source>
</evidence>
<sequence length="112" mass="12528">MKRILHRLPLAVAAAMLLAAAPAYAYSTCNGERASPATNYSTSFAVTNRSSSAVDLYWLDFQGQRTYYATINPGSRHWQQTYYGHIWVVTTLNGDCLIAFVGPSEHQEFDVY</sequence>
<dbReference type="RefSeq" id="WP_224194743.1">
    <property type="nucleotide sequence ID" value="NZ_JAIRAU010000037.1"/>
</dbReference>
<accession>A0ABS7TXW9</accession>
<dbReference type="Proteomes" id="UP001139031">
    <property type="component" value="Unassembled WGS sequence"/>
</dbReference>
<organism evidence="3 4">
    <name type="scientific">Nannocystis pusilla</name>
    <dbReference type="NCBI Taxonomy" id="889268"/>
    <lineage>
        <taxon>Bacteria</taxon>
        <taxon>Pseudomonadati</taxon>
        <taxon>Myxococcota</taxon>
        <taxon>Polyangia</taxon>
        <taxon>Nannocystales</taxon>
        <taxon>Nannocystaceae</taxon>
        <taxon>Nannocystis</taxon>
    </lineage>
</organism>
<feature type="chain" id="PRO_5047291890" description="von Hippel-Lindau disease tumour suppressor beta domain-containing protein" evidence="1">
    <location>
        <begin position="26"/>
        <end position="112"/>
    </location>
</feature>
<dbReference type="EMBL" id="JAIRAU010000037">
    <property type="protein sequence ID" value="MBZ5712990.1"/>
    <property type="molecule type" value="Genomic_DNA"/>
</dbReference>
<evidence type="ECO:0000259" key="2">
    <source>
        <dbReference type="Pfam" id="PF01847"/>
    </source>
</evidence>
<evidence type="ECO:0000256" key="1">
    <source>
        <dbReference type="SAM" id="SignalP"/>
    </source>
</evidence>
<reference evidence="3" key="1">
    <citation type="submission" date="2021-08" db="EMBL/GenBank/DDBJ databases">
        <authorList>
            <person name="Stevens D.C."/>
        </authorList>
    </citation>
    <scope>NUCLEOTIDE SEQUENCE</scope>
    <source>
        <strain evidence="3">DSM 53165</strain>
    </source>
</reference>
<dbReference type="Pfam" id="PF01847">
    <property type="entry name" value="VHL"/>
    <property type="match status" value="1"/>
</dbReference>
<name>A0ABS7TXW9_9BACT</name>
<gene>
    <name evidence="3" type="ORF">K7C98_27445</name>
</gene>
<feature type="signal peptide" evidence="1">
    <location>
        <begin position="1"/>
        <end position="25"/>
    </location>
</feature>
<dbReference type="InterPro" id="IPR036208">
    <property type="entry name" value="VHL_sf"/>
</dbReference>
<keyword evidence="4" id="KW-1185">Reference proteome</keyword>
<dbReference type="InterPro" id="IPR037140">
    <property type="entry name" value="VHL_beta_dom_sf"/>
</dbReference>